<accession>A0A9L0RZ95</accession>
<protein>
    <recommendedName>
        <fullName evidence="4">L1 transposable element RRM domain-containing protein</fullName>
    </recommendedName>
</protein>
<evidence type="ECO:0000313" key="5">
    <source>
        <dbReference type="Ensembl" id="ENSECAP00000067916.1"/>
    </source>
</evidence>
<evidence type="ECO:0000313" key="6">
    <source>
        <dbReference type="Proteomes" id="UP000002281"/>
    </source>
</evidence>
<dbReference type="PANTHER" id="PTHR11505">
    <property type="entry name" value="L1 TRANSPOSABLE ELEMENT-RELATED"/>
    <property type="match status" value="1"/>
</dbReference>
<sequence length="187" mass="21782">NFNRDRKYKNVPNGKHRAGGYSNYAKNTIVGFNNRLNKAEKIISELEDKAVKFIQSERQKEKRIKKSKDCLHDLRENIKQTDIHIIQVLEGEGQKGAENFFGEIMAKNLPELGKETDIQIQEAQRLPNKMTPKRPTPKYIRIKLSEVKDKERILKAAREKAVTYKGTPIKLQRIDQPESKSTRKQWP</sequence>
<feature type="region of interest" description="Disordered" evidence="3">
    <location>
        <begin position="168"/>
        <end position="187"/>
    </location>
</feature>
<dbReference type="Proteomes" id="UP000002281">
    <property type="component" value="Chromosome 18"/>
</dbReference>
<feature type="domain" description="L1 transposable element RRM" evidence="4">
    <location>
        <begin position="84"/>
        <end position="171"/>
    </location>
</feature>
<dbReference type="GO" id="GO:1990904">
    <property type="term" value="C:ribonucleoprotein complex"/>
    <property type="evidence" value="ECO:0000318"/>
    <property type="project" value="GO_Central"/>
</dbReference>
<feature type="coiled-coil region" evidence="2">
    <location>
        <begin position="29"/>
        <end position="56"/>
    </location>
</feature>
<comment type="similarity">
    <text evidence="1">Belongs to the transposase 22 family.</text>
</comment>
<keyword evidence="6" id="KW-1185">Reference proteome</keyword>
<reference evidence="5" key="2">
    <citation type="submission" date="2025-08" db="UniProtKB">
        <authorList>
            <consortium name="Ensembl"/>
        </authorList>
    </citation>
    <scope>IDENTIFICATION</scope>
    <source>
        <strain evidence="5">Thoroughbred</strain>
    </source>
</reference>
<proteinExistence type="inferred from homology"/>
<dbReference type="InterPro" id="IPR004244">
    <property type="entry name" value="Transposase_22"/>
</dbReference>
<dbReference type="GO" id="GO:0003727">
    <property type="term" value="F:single-stranded RNA binding"/>
    <property type="evidence" value="ECO:0000318"/>
    <property type="project" value="GO_Central"/>
</dbReference>
<dbReference type="InterPro" id="IPR043636">
    <property type="entry name" value="L1_RRM_dom"/>
</dbReference>
<dbReference type="Gene3D" id="1.20.5.390">
    <property type="entry name" value="L1 transposable element, trimerization domain"/>
    <property type="match status" value="1"/>
</dbReference>
<dbReference type="GeneTree" id="ENSGT01150000286982"/>
<feature type="compositionally biased region" description="Basic and acidic residues" evidence="3">
    <location>
        <begin position="172"/>
        <end position="181"/>
    </location>
</feature>
<organism evidence="5 6">
    <name type="scientific">Equus caballus</name>
    <name type="common">Horse</name>
    <dbReference type="NCBI Taxonomy" id="9796"/>
    <lineage>
        <taxon>Eukaryota</taxon>
        <taxon>Metazoa</taxon>
        <taxon>Chordata</taxon>
        <taxon>Craniata</taxon>
        <taxon>Vertebrata</taxon>
        <taxon>Euteleostomi</taxon>
        <taxon>Mammalia</taxon>
        <taxon>Eutheria</taxon>
        <taxon>Laurasiatheria</taxon>
        <taxon>Perissodactyla</taxon>
        <taxon>Equidae</taxon>
        <taxon>Equus</taxon>
    </lineage>
</organism>
<evidence type="ECO:0000256" key="1">
    <source>
        <dbReference type="ARBA" id="ARBA00061640"/>
    </source>
</evidence>
<evidence type="ECO:0000259" key="4">
    <source>
        <dbReference type="Pfam" id="PF02994"/>
    </source>
</evidence>
<dbReference type="Pfam" id="PF02994">
    <property type="entry name" value="Transposase_22"/>
    <property type="match status" value="1"/>
</dbReference>
<dbReference type="Gene3D" id="3.30.70.1820">
    <property type="entry name" value="L1 transposable element, RRM domain"/>
    <property type="match status" value="1"/>
</dbReference>
<dbReference type="Ensembl" id="ENSECAT00000100790.1">
    <property type="protein sequence ID" value="ENSECAP00000067916.1"/>
    <property type="gene ID" value="ENSECAG00000045626.1"/>
</dbReference>
<reference evidence="5 6" key="1">
    <citation type="journal article" date="2009" name="Science">
        <title>Genome sequence, comparative analysis, and population genetics of the domestic horse.</title>
        <authorList>
            <consortium name="Broad Institute Genome Sequencing Platform"/>
            <consortium name="Broad Institute Whole Genome Assembly Team"/>
            <person name="Wade C.M."/>
            <person name="Giulotto E."/>
            <person name="Sigurdsson S."/>
            <person name="Zoli M."/>
            <person name="Gnerre S."/>
            <person name="Imsland F."/>
            <person name="Lear T.L."/>
            <person name="Adelson D.L."/>
            <person name="Bailey E."/>
            <person name="Bellone R.R."/>
            <person name="Bloecker H."/>
            <person name="Distl O."/>
            <person name="Edgar R.C."/>
            <person name="Garber M."/>
            <person name="Leeb T."/>
            <person name="Mauceli E."/>
            <person name="MacLeod J.N."/>
            <person name="Penedo M.C.T."/>
            <person name="Raison J.M."/>
            <person name="Sharpe T."/>
            <person name="Vogel J."/>
            <person name="Andersson L."/>
            <person name="Antczak D.F."/>
            <person name="Biagi T."/>
            <person name="Binns M.M."/>
            <person name="Chowdhary B.P."/>
            <person name="Coleman S.J."/>
            <person name="Della Valle G."/>
            <person name="Fryc S."/>
            <person name="Guerin G."/>
            <person name="Hasegawa T."/>
            <person name="Hill E.W."/>
            <person name="Jurka J."/>
            <person name="Kiialainen A."/>
            <person name="Lindgren G."/>
            <person name="Liu J."/>
            <person name="Magnani E."/>
            <person name="Mickelson J.R."/>
            <person name="Murray J."/>
            <person name="Nergadze S.G."/>
            <person name="Onofrio R."/>
            <person name="Pedroni S."/>
            <person name="Piras M.F."/>
            <person name="Raudsepp T."/>
            <person name="Rocchi M."/>
            <person name="Roeed K.H."/>
            <person name="Ryder O.A."/>
            <person name="Searle S."/>
            <person name="Skow L."/>
            <person name="Swinburne J.E."/>
            <person name="Syvaenen A.C."/>
            <person name="Tozaki T."/>
            <person name="Valberg S.J."/>
            <person name="Vaudin M."/>
            <person name="White J.R."/>
            <person name="Zody M.C."/>
            <person name="Lander E.S."/>
            <person name="Lindblad-Toh K."/>
        </authorList>
    </citation>
    <scope>NUCLEOTIDE SEQUENCE [LARGE SCALE GENOMIC DNA]</scope>
    <source>
        <strain evidence="5 6">Thoroughbred</strain>
    </source>
</reference>
<name>A0A9L0RZ95_HORSE</name>
<evidence type="ECO:0000256" key="3">
    <source>
        <dbReference type="SAM" id="MobiDB-lite"/>
    </source>
</evidence>
<evidence type="ECO:0000256" key="2">
    <source>
        <dbReference type="SAM" id="Coils"/>
    </source>
</evidence>
<dbReference type="GO" id="GO:0032197">
    <property type="term" value="P:retrotransposition"/>
    <property type="evidence" value="ECO:0000318"/>
    <property type="project" value="GO_Central"/>
</dbReference>
<keyword evidence="2" id="KW-0175">Coiled coil</keyword>
<reference evidence="5" key="3">
    <citation type="submission" date="2025-09" db="UniProtKB">
        <authorList>
            <consortium name="Ensembl"/>
        </authorList>
    </citation>
    <scope>IDENTIFICATION</scope>
    <source>
        <strain evidence="5">Thoroughbred</strain>
    </source>
</reference>
<dbReference type="AlphaFoldDB" id="A0A9L0RZ95"/>
<dbReference type="FunFam" id="3.30.70.1820:FF:000002">
    <property type="entry name" value="LINE-1 retrotransposable element ORF1 protein"/>
    <property type="match status" value="1"/>
</dbReference>